<dbReference type="Gene3D" id="2.80.10.50">
    <property type="match status" value="1"/>
</dbReference>
<dbReference type="InterPro" id="IPR006207">
    <property type="entry name" value="Cys_knot_C"/>
</dbReference>
<dbReference type="PROSITE" id="PS01225">
    <property type="entry name" value="CTCK_2"/>
    <property type="match status" value="1"/>
</dbReference>
<dbReference type="Pfam" id="PF25962">
    <property type="entry name" value="TIL_OTOGL_Mucin"/>
    <property type="match status" value="1"/>
</dbReference>
<dbReference type="InterPro" id="IPR014853">
    <property type="entry name" value="VWF/SSPO/ZAN-like_Cys-rich_dom"/>
</dbReference>
<comment type="caution">
    <text evidence="8">Lacks conserved residue(s) required for the propagation of feature annotation.</text>
</comment>
<keyword evidence="13" id="KW-1185">Reference proteome</keyword>
<feature type="domain" description="VWFD" evidence="11">
    <location>
        <begin position="1616"/>
        <end position="1797"/>
    </location>
</feature>
<dbReference type="InterPro" id="IPR001846">
    <property type="entry name" value="VWF_type-D"/>
</dbReference>
<dbReference type="Pfam" id="PF08742">
    <property type="entry name" value="C8"/>
    <property type="match status" value="4"/>
</dbReference>
<dbReference type="GO" id="GO:0005615">
    <property type="term" value="C:extracellular space"/>
    <property type="evidence" value="ECO:0007669"/>
    <property type="project" value="TreeGrafter"/>
</dbReference>
<organism evidence="12 13">
    <name type="scientific">Pangasianodon hypophthalmus</name>
    <name type="common">Striped catfish</name>
    <name type="synonym">Helicophagus hypophthalmus</name>
    <dbReference type="NCBI Taxonomy" id="310915"/>
    <lineage>
        <taxon>Eukaryota</taxon>
        <taxon>Metazoa</taxon>
        <taxon>Chordata</taxon>
        <taxon>Craniata</taxon>
        <taxon>Vertebrata</taxon>
        <taxon>Euteleostomi</taxon>
        <taxon>Actinopterygii</taxon>
        <taxon>Neopterygii</taxon>
        <taxon>Teleostei</taxon>
        <taxon>Ostariophysi</taxon>
        <taxon>Siluriformes</taxon>
        <taxon>Pangasiidae</taxon>
        <taxon>Pangasianodon</taxon>
    </lineage>
</organism>
<dbReference type="GO" id="GO:0007399">
    <property type="term" value="P:nervous system development"/>
    <property type="evidence" value="ECO:0007669"/>
    <property type="project" value="UniProtKB-ARBA"/>
</dbReference>
<feature type="domain" description="CTCK" evidence="9">
    <location>
        <begin position="2344"/>
        <end position="2429"/>
    </location>
</feature>
<dbReference type="PANTHER" id="PTHR11339:SF228">
    <property type="entry name" value="OTOGELIN"/>
    <property type="match status" value="1"/>
</dbReference>
<dbReference type="GO" id="GO:0046556">
    <property type="term" value="F:alpha-L-arabinofuranosidase activity"/>
    <property type="evidence" value="ECO:0007669"/>
    <property type="project" value="InterPro"/>
</dbReference>
<evidence type="ECO:0000313" key="13">
    <source>
        <dbReference type="Proteomes" id="UP000327468"/>
    </source>
</evidence>
<keyword evidence="4 8" id="KW-1015">Disulfide bond</keyword>
<evidence type="ECO:0000256" key="4">
    <source>
        <dbReference type="ARBA" id="ARBA00023157"/>
    </source>
</evidence>
<dbReference type="Gene3D" id="2.10.25.10">
    <property type="entry name" value="Laminin"/>
    <property type="match status" value="4"/>
</dbReference>
<evidence type="ECO:0000259" key="10">
    <source>
        <dbReference type="PROSITE" id="PS50026"/>
    </source>
</evidence>
<reference evidence="12 13" key="1">
    <citation type="submission" date="2019-06" db="EMBL/GenBank/DDBJ databases">
        <title>A chromosome-scale genome assembly of the striped catfish, Pangasianodon hypophthalmus.</title>
        <authorList>
            <person name="Wen M."/>
            <person name="Zahm M."/>
            <person name="Roques C."/>
            <person name="Cabau C."/>
            <person name="Klopp C."/>
            <person name="Donnadieu C."/>
            <person name="Jouanno E."/>
            <person name="Avarre J.-C."/>
            <person name="Campet M."/>
            <person name="Ha T.T.T."/>
            <person name="Dugue R."/>
            <person name="Lampietro C."/>
            <person name="Louis A."/>
            <person name="Herpin A."/>
            <person name="Echchiki A."/>
            <person name="Berthelot C."/>
            <person name="Parey E."/>
            <person name="Roest-Crollius H."/>
            <person name="Braasch I."/>
            <person name="Postlethwait J."/>
            <person name="Bobe J."/>
            <person name="Montfort J."/>
            <person name="Bouchez O."/>
            <person name="Begum T."/>
            <person name="Schartl M."/>
            <person name="Guiguen Y."/>
        </authorList>
    </citation>
    <scope>NUCLEOTIDE SEQUENCE [LARGE SCALE GENOMIC DNA]</scope>
    <source>
        <strain evidence="12 13">Indonesia</strain>
        <tissue evidence="12">Blood</tissue>
    </source>
</reference>
<feature type="disulfide bond" evidence="7">
    <location>
        <begin position="2358"/>
        <end position="2407"/>
    </location>
</feature>
<proteinExistence type="inferred from homology"/>
<protein>
    <recommendedName>
        <fullName evidence="14">Otogelin</fullName>
    </recommendedName>
</protein>
<dbReference type="SUPFAM" id="SSF110221">
    <property type="entry name" value="AbfB domain"/>
    <property type="match status" value="1"/>
</dbReference>
<evidence type="ECO:0000256" key="1">
    <source>
        <dbReference type="ARBA" id="ARBA00004613"/>
    </source>
</evidence>
<dbReference type="SUPFAM" id="SSF57567">
    <property type="entry name" value="Serine protease inhibitors"/>
    <property type="match status" value="4"/>
</dbReference>
<dbReference type="InterPro" id="IPR036195">
    <property type="entry name" value="AbfB_ABD_sf"/>
</dbReference>
<dbReference type="InterPro" id="IPR036084">
    <property type="entry name" value="Ser_inhib-like_sf"/>
</dbReference>
<dbReference type="InterPro" id="IPR058754">
    <property type="entry name" value="OTOGL-like_N"/>
</dbReference>
<dbReference type="InterPro" id="IPR058753">
    <property type="entry name" value="TIL_OTOGL_Mucin"/>
</dbReference>
<dbReference type="SMART" id="SM00215">
    <property type="entry name" value="VWC_out"/>
    <property type="match status" value="1"/>
</dbReference>
<keyword evidence="3" id="KW-0677">Repeat</keyword>
<evidence type="ECO:0000313" key="12">
    <source>
        <dbReference type="EMBL" id="KAB5526071.1"/>
    </source>
</evidence>
<keyword evidence="5" id="KW-0325">Glycoprotein</keyword>
<evidence type="ECO:0000256" key="8">
    <source>
        <dbReference type="PROSITE-ProRule" id="PRU00076"/>
    </source>
</evidence>
<evidence type="ECO:0000259" key="9">
    <source>
        <dbReference type="PROSITE" id="PS01225"/>
    </source>
</evidence>
<dbReference type="InterPro" id="IPR001007">
    <property type="entry name" value="VWF_dom"/>
</dbReference>
<evidence type="ECO:0000256" key="3">
    <source>
        <dbReference type="ARBA" id="ARBA00022737"/>
    </source>
</evidence>
<evidence type="ECO:0000256" key="5">
    <source>
        <dbReference type="ARBA" id="ARBA00023180"/>
    </source>
</evidence>
<feature type="domain" description="VWFD" evidence="11">
    <location>
        <begin position="961"/>
        <end position="1129"/>
    </location>
</feature>
<dbReference type="InterPro" id="IPR000742">
    <property type="entry name" value="EGF"/>
</dbReference>
<dbReference type="Pfam" id="PF25961">
    <property type="entry name" value="OTOGL_N"/>
    <property type="match status" value="1"/>
</dbReference>
<dbReference type="PROSITE" id="PS50026">
    <property type="entry name" value="EGF_3"/>
    <property type="match status" value="1"/>
</dbReference>
<dbReference type="PROSITE" id="PS51233">
    <property type="entry name" value="VWFD"/>
    <property type="match status" value="4"/>
</dbReference>
<feature type="domain" description="VWFD" evidence="11">
    <location>
        <begin position="494"/>
        <end position="670"/>
    </location>
</feature>
<evidence type="ECO:0000256" key="2">
    <source>
        <dbReference type="ARBA" id="ARBA00022525"/>
    </source>
</evidence>
<dbReference type="Pfam" id="PF00094">
    <property type="entry name" value="VWD"/>
    <property type="match status" value="4"/>
</dbReference>
<name>A0A5N5K3M8_PANHP</name>
<evidence type="ECO:0000256" key="6">
    <source>
        <dbReference type="ARBA" id="ARBA00061260"/>
    </source>
</evidence>
<sequence>MDPKSNLIQKGLFYCLLVCVCLIHQVRILWAVERVNLTHQHDLENGSSGIMLAKWETRSQAEQQVQLNNTSSEQSEAWAGRRSRGSTDPCMFPCLNGDHCLYPDSCNCSFYQATGSHCQTVPNTGLEREMTCRSWGQYNYETFDGLYYYFPGKCSYTLLKDCEDNTKSSVFIQVHNDPECNSNPYSCRRSVSLFLPWVGEIRLQGFDVTFKGQSLQLPHTFHDIELERISDYILVSQHQVFMLAWQGLSSSIYIKMSPEFVGRTCGLCGNFNADVQDDLKTSYGVVTDNLAMFGNSWMEEEPQQLTCPMVPSLYSFPCSAQEPHNLLKVEEVCTSLLKDPFKSCHEFVSPYSYMASCSNDLCLSGSSGDMVCQVFTEYTRACAHAGHPLHNWRTHFPLCGIECPAELLYKECITCCPVHCNIEHICIDSKLQCLDGCYCPDDLIYEDGICVKPSDCPCEHRGMLYPSGHTIQEECNNCTCVGGVWNCTDHSCPGECSVTGNMYFQSFDGRIYTFPATCQYVLAKSRNPSGFIVTIQNTPCGSNLDGACIQSVNLVLNEDPRTEVTISHSGEVYMASQIRISLPYSDEMFQIQELSSMFVQVKTVQGLQLQYNWKEFRLYLQLGELWRDDTVGLCGTFNGNIQDDFLAPSGMIESSPNLFGNAWRLSSACMPRPSLPQLDPCDTHQQAALYAVEKCDVLMQEVFAVCHEHVSPMAFQLQCRADVCRCGTPCLCSALAHYTRTCRKHSIIIEFRSHVPECAVTCPPTMEYGVCVSSCERHCLSLSLPQFCGDECEEGCVCPQGTYYSMHTQTCVKRSECPCSFLGADYSPGDVILTSSDIQICQDGKIVSQNIITDKLCPPGQVYEDCGNRVEGMSASKGLACVHTCESYLLNLTCSSHEPCVPGCICPLGLLKHGDDCFEPVACPCLWKGKEYYPGDRVSSPCHQCVCQHGSFQCDFRPCASMCTVYGDRHYRTFDGLLFDYIGDCKVYLLKSSANVTLSVTAENVDCFESGVICRKSLFISIGQSIIVFDDESGKPNPSSVTDRQNVYILNAGYFTIIHLTQYEISVLWDRKTTIHIQAGPQWQGKLSGLCGNFDLKTVNEMKTPDNMDLSTPQEFGNSWTAAECIKSPDIRHPCTLNPIREPFAKRQCGILLSEVFQACHPVVDVTWYYMNCLVDTCSCSHGGDCECFCTSLATYAHSCCQQGIPIDWRSPSLCPYDCEYYNKVLGKGPFRLLTYREKNLLLAANWTSGLVFLKRGVSSTDGVVTLFMMTPGLSKTRPHDSSLVSFEAADRPNYFLLAEPSGHLRLRKWEDSREFCDAATFILHRDTWITGFDSLESLMWPGYFLHYMLYKLQLLKYNHSARYRRATLFKLAGSTTDYSISPQCQWRYESCISPCFRTCSDPAALSCVTILKVEGCLPQCPAHMVMDEMTQRCVYLEDCIKPPVTLPEFSLTPTAVTSSTLATATIFTIAETEALNTTINWQLVDEMASATHITREELSSPDRPQTSSPALLITTTTPYITQTKHWITPIEEFLNLTPTVLSTSAKDVRPSKVCTPPYSVVVDECTKLICVTGQLVLFNKSQSCPYDSSPPNCGLLGFAVLVNGDKCCPKWDCPCRCSVFPDINIVTFDGNNVALYKAAAYVVTQLMNETVTILVQECHSSDSTLVWNFTHLCLAALNITHDSNQVLINRLQRRVYVNSRYAKPRIKKYGFEVLDTGNMYLIWTPAGLKIQWFHSTGMMVIETETYVNKVSTLGLCGCCDGNSLNDLILPNGTVVADGEDPAVFIDSWQIPNTTSYVSQSRRREVNCSTSDCSDCLNMLNNLSFTACHSYVPPSTFCEVWVRDAEYVNNPCLALAAYVASCHKFNICIEWRSPDYCPFVCPGTLQYQACLPACTAPSCPNKEFEYDAVQCSGMSEGCMCPEGTLLHRPYSALCISPVKCACTDSFGTPRALGEVWKASVDGCCMYRCENDGIVPVEFECSDIPQPVCTRAGEISISLADDNSCCTQRVCVCNQSACETTSMDCKFGQKLVSYFRHDSCCPEYTCECDPDQCVLDVPVCREDQTLIATRTEGSCCLAHICMCDICSEAIPECTDGELLTVDTNSTDRCCPIYHCLCEPSRCSIITCPVGMVAVSTMVPEQCCPSQECKCVCERISQPKCSLGENLQLDRAFMADPENHCGCKRYHCVKSAVCVDGKRGVMRPGQTLMEHSALGVCYTTRCTHTFDSASGFYLIKATSINCTAQCQPNQVYVSPKDQSACCGMCKNVSCMYYNDNGSLAMYKPGKSWVSDCMRYDCTDTQSGPVLVSYSYSCPPFNETECLKIGGTVMTYMDGCCKTCKEDGKSCQKVTVRMTIRKNDCRSNRPVNIVSCDGKCPSASIYNYNINTYARFCKCCREMGLQRRSVQLYCSGNSTWVNYSIQEPTDCSCQWS</sequence>
<evidence type="ECO:0000256" key="7">
    <source>
        <dbReference type="PROSITE-ProRule" id="PRU00039"/>
    </source>
</evidence>
<comment type="subcellular location">
    <subcellularLocation>
        <location evidence="1">Secreted</location>
    </subcellularLocation>
</comment>
<accession>A0A5N5K3M8</accession>
<feature type="domain" description="VWFD" evidence="11">
    <location>
        <begin position="130"/>
        <end position="308"/>
    </location>
</feature>
<evidence type="ECO:0008006" key="14">
    <source>
        <dbReference type="Google" id="ProtNLM"/>
    </source>
</evidence>
<dbReference type="Proteomes" id="UP000327468">
    <property type="component" value="Chromosome 25"/>
</dbReference>
<dbReference type="CDD" id="cd19941">
    <property type="entry name" value="TIL"/>
    <property type="match status" value="3"/>
</dbReference>
<dbReference type="GO" id="GO:0031012">
    <property type="term" value="C:extracellular matrix"/>
    <property type="evidence" value="ECO:0007669"/>
    <property type="project" value="TreeGrafter"/>
</dbReference>
<dbReference type="Pfam" id="PF25960">
    <property type="entry name" value="Fn1-VW_OTOGL"/>
    <property type="match status" value="1"/>
</dbReference>
<keyword evidence="2" id="KW-0964">Secreted</keyword>
<feature type="domain" description="EGF-like" evidence="10">
    <location>
        <begin position="86"/>
        <end position="119"/>
    </location>
</feature>
<dbReference type="SMART" id="SM00832">
    <property type="entry name" value="C8"/>
    <property type="match status" value="4"/>
</dbReference>
<dbReference type="EMBL" id="VFJC01000026">
    <property type="protein sequence ID" value="KAB5526071.1"/>
    <property type="molecule type" value="Genomic_DNA"/>
</dbReference>
<evidence type="ECO:0000259" key="11">
    <source>
        <dbReference type="PROSITE" id="PS51233"/>
    </source>
</evidence>
<dbReference type="InterPro" id="IPR050780">
    <property type="entry name" value="Mucin_vWF_Thrombospondin_sf"/>
</dbReference>
<comment type="similarity">
    <text evidence="6">Belongs to the otogelin family.</text>
</comment>
<keyword evidence="8" id="KW-0245">EGF-like domain</keyword>
<dbReference type="PANTHER" id="PTHR11339">
    <property type="entry name" value="EXTRACELLULAR MATRIX GLYCOPROTEIN RELATED"/>
    <property type="match status" value="1"/>
</dbReference>
<dbReference type="InterPro" id="IPR007934">
    <property type="entry name" value="AbfB_ABD"/>
</dbReference>
<dbReference type="Pfam" id="PF05270">
    <property type="entry name" value="AbfB"/>
    <property type="match status" value="1"/>
</dbReference>
<dbReference type="SMART" id="SM00041">
    <property type="entry name" value="CT"/>
    <property type="match status" value="1"/>
</dbReference>
<feature type="disulfide bond" evidence="8">
    <location>
        <begin position="90"/>
        <end position="100"/>
    </location>
</feature>
<dbReference type="InterPro" id="IPR058755">
    <property type="entry name" value="Fn1-VW_OTOGL"/>
</dbReference>
<dbReference type="Pfam" id="PF01826">
    <property type="entry name" value="TIL"/>
    <property type="match status" value="1"/>
</dbReference>
<dbReference type="InterPro" id="IPR002919">
    <property type="entry name" value="TIL_dom"/>
</dbReference>
<comment type="caution">
    <text evidence="12">The sequence shown here is derived from an EMBL/GenBank/DDBJ whole genome shotgun (WGS) entry which is preliminary data.</text>
</comment>
<gene>
    <name evidence="12" type="ORF">PHYPO_G00147450</name>
</gene>
<dbReference type="SMART" id="SM00216">
    <property type="entry name" value="VWD"/>
    <property type="match status" value="4"/>
</dbReference>
<dbReference type="GO" id="GO:0046373">
    <property type="term" value="P:L-arabinose metabolic process"/>
    <property type="evidence" value="ECO:0007669"/>
    <property type="project" value="InterPro"/>
</dbReference>